<proteinExistence type="predicted"/>
<keyword evidence="3" id="KW-1185">Reference proteome</keyword>
<name>A0A563DFU1_9FLAO</name>
<accession>A0A563DFU1</accession>
<sequence>MELSVLNFPEKYEFQIKEKCSLWYIFDEVRKKWLILTPEEWVRQNVIKYLQKEKKIPKSAYLIERRIQLNNQVKRLDLLILKKTEPFLLVECKAPEISISEAVFEQAARYNLEIKAPYLLLTNGLNHLYFYYDIHKNEYSLIEKFNY</sequence>
<evidence type="ECO:0000313" key="2">
    <source>
        <dbReference type="EMBL" id="TWP28654.1"/>
    </source>
</evidence>
<protein>
    <submittedName>
        <fullName evidence="2">Type I restriction enzyme HsdR N-terminal domain-containing protein</fullName>
    </submittedName>
</protein>
<reference evidence="2 3" key="1">
    <citation type="submission" date="2019-02" db="EMBL/GenBank/DDBJ databases">
        <title>Apibacter muscae sp. nov.: a novel member of the house fly microbiota.</title>
        <authorList>
            <person name="Park R."/>
        </authorList>
    </citation>
    <scope>NUCLEOTIDE SEQUENCE [LARGE SCALE GENOMIC DNA]</scope>
    <source>
        <strain evidence="2 3">AL1</strain>
    </source>
</reference>
<feature type="domain" description="Type I restriction enzyme R protein N-terminal" evidence="1">
    <location>
        <begin position="38"/>
        <end position="144"/>
    </location>
</feature>
<dbReference type="InterPro" id="IPR029464">
    <property type="entry name" value="HSDR_N"/>
</dbReference>
<dbReference type="Pfam" id="PF13588">
    <property type="entry name" value="HSDR_N_2"/>
    <property type="match status" value="1"/>
</dbReference>
<comment type="caution">
    <text evidence="2">The sequence shown here is derived from an EMBL/GenBank/DDBJ whole genome shotgun (WGS) entry which is preliminary data.</text>
</comment>
<dbReference type="EMBL" id="SELH01000017">
    <property type="protein sequence ID" value="TWP28654.1"/>
    <property type="molecule type" value="Genomic_DNA"/>
</dbReference>
<gene>
    <name evidence="2" type="ORF">ETU09_04875</name>
</gene>
<dbReference type="RefSeq" id="WP_146292236.1">
    <property type="nucleotide sequence ID" value="NZ_SELH01000017.1"/>
</dbReference>
<dbReference type="Proteomes" id="UP000319499">
    <property type="component" value="Unassembled WGS sequence"/>
</dbReference>
<dbReference type="AlphaFoldDB" id="A0A563DFU1"/>
<dbReference type="OrthoDB" id="9790377at2"/>
<organism evidence="2 3">
    <name type="scientific">Apibacter muscae</name>
    <dbReference type="NCBI Taxonomy" id="2509004"/>
    <lineage>
        <taxon>Bacteria</taxon>
        <taxon>Pseudomonadati</taxon>
        <taxon>Bacteroidota</taxon>
        <taxon>Flavobacteriia</taxon>
        <taxon>Flavobacteriales</taxon>
        <taxon>Weeksellaceae</taxon>
        <taxon>Apibacter</taxon>
    </lineage>
</organism>
<evidence type="ECO:0000313" key="3">
    <source>
        <dbReference type="Proteomes" id="UP000319499"/>
    </source>
</evidence>
<dbReference type="Gene3D" id="3.90.1570.30">
    <property type="match status" value="1"/>
</dbReference>
<evidence type="ECO:0000259" key="1">
    <source>
        <dbReference type="Pfam" id="PF13588"/>
    </source>
</evidence>